<evidence type="ECO:0000313" key="7">
    <source>
        <dbReference type="Proteomes" id="UP000001798"/>
    </source>
</evidence>
<gene>
    <name evidence="6" type="ORF">BCIN_15g03960</name>
</gene>
<keyword evidence="1" id="KW-0479">Metal-binding</keyword>
<keyword evidence="3" id="KW-0472">Membrane</keyword>
<dbReference type="InterPro" id="IPR002227">
    <property type="entry name" value="Tyrosinase_Cu-bd"/>
</dbReference>
<dbReference type="PROSITE" id="PS00497">
    <property type="entry name" value="TYROSINASE_1"/>
    <property type="match status" value="1"/>
</dbReference>
<keyword evidence="7" id="KW-1185">Reference proteome</keyword>
<dbReference type="GO" id="GO:0046872">
    <property type="term" value="F:metal ion binding"/>
    <property type="evidence" value="ECO:0007669"/>
    <property type="project" value="UniProtKB-KW"/>
</dbReference>
<evidence type="ECO:0000256" key="3">
    <source>
        <dbReference type="SAM" id="Phobius"/>
    </source>
</evidence>
<dbReference type="InterPro" id="IPR008922">
    <property type="entry name" value="Di-copper_centre_dom_sf"/>
</dbReference>
<reference evidence="6 7" key="1">
    <citation type="journal article" date="2011" name="PLoS Genet.">
        <title>Genomic analysis of the necrotrophic fungal pathogens Sclerotinia sclerotiorum and Botrytis cinerea.</title>
        <authorList>
            <person name="Amselem J."/>
            <person name="Cuomo C.A."/>
            <person name="van Kan J.A."/>
            <person name="Viaud M."/>
            <person name="Benito E.P."/>
            <person name="Couloux A."/>
            <person name="Coutinho P.M."/>
            <person name="de Vries R.P."/>
            <person name="Dyer P.S."/>
            <person name="Fillinger S."/>
            <person name="Fournier E."/>
            <person name="Gout L."/>
            <person name="Hahn M."/>
            <person name="Kohn L."/>
            <person name="Lapalu N."/>
            <person name="Plummer K.M."/>
            <person name="Pradier J.M."/>
            <person name="Quevillon E."/>
            <person name="Sharon A."/>
            <person name="Simon A."/>
            <person name="ten Have A."/>
            <person name="Tudzynski B."/>
            <person name="Tudzynski P."/>
            <person name="Wincker P."/>
            <person name="Andrew M."/>
            <person name="Anthouard V."/>
            <person name="Beever R.E."/>
            <person name="Beffa R."/>
            <person name="Benoit I."/>
            <person name="Bouzid O."/>
            <person name="Brault B."/>
            <person name="Chen Z."/>
            <person name="Choquer M."/>
            <person name="Collemare J."/>
            <person name="Cotton P."/>
            <person name="Danchin E.G."/>
            <person name="Da Silva C."/>
            <person name="Gautier A."/>
            <person name="Giraud C."/>
            <person name="Giraud T."/>
            <person name="Gonzalez C."/>
            <person name="Grossetete S."/>
            <person name="Guldener U."/>
            <person name="Henrissat B."/>
            <person name="Howlett B.J."/>
            <person name="Kodira C."/>
            <person name="Kretschmer M."/>
            <person name="Lappartient A."/>
            <person name="Leroch M."/>
            <person name="Levis C."/>
            <person name="Mauceli E."/>
            <person name="Neuveglise C."/>
            <person name="Oeser B."/>
            <person name="Pearson M."/>
            <person name="Poulain J."/>
            <person name="Poussereau N."/>
            <person name="Quesneville H."/>
            <person name="Rascle C."/>
            <person name="Schumacher J."/>
            <person name="Segurens B."/>
            <person name="Sexton A."/>
            <person name="Silva E."/>
            <person name="Sirven C."/>
            <person name="Soanes D.M."/>
            <person name="Talbot N.J."/>
            <person name="Templeton M."/>
            <person name="Yandava C."/>
            <person name="Yarden O."/>
            <person name="Zeng Q."/>
            <person name="Rollins J.A."/>
            <person name="Lebrun M.H."/>
            <person name="Dickman M."/>
        </authorList>
    </citation>
    <scope>NUCLEOTIDE SEQUENCE [LARGE SCALE GENOMIC DNA]</scope>
    <source>
        <strain evidence="6 7">B05.10</strain>
    </source>
</reference>
<dbReference type="InterPro" id="IPR050316">
    <property type="entry name" value="Tyrosinase/Hemocyanin"/>
</dbReference>
<dbReference type="AlphaFoldDB" id="A0A384K4W6"/>
<dbReference type="Proteomes" id="UP000001798">
    <property type="component" value="Chromosome 15"/>
</dbReference>
<organism evidence="6 7">
    <name type="scientific">Botryotinia fuckeliana (strain B05.10)</name>
    <name type="common">Noble rot fungus</name>
    <name type="synonym">Botrytis cinerea</name>
    <dbReference type="NCBI Taxonomy" id="332648"/>
    <lineage>
        <taxon>Eukaryota</taxon>
        <taxon>Fungi</taxon>
        <taxon>Dikarya</taxon>
        <taxon>Ascomycota</taxon>
        <taxon>Pezizomycotina</taxon>
        <taxon>Leotiomycetes</taxon>
        <taxon>Helotiales</taxon>
        <taxon>Sclerotiniaceae</taxon>
        <taxon>Botrytis</taxon>
    </lineage>
</organism>
<dbReference type="PANTHER" id="PTHR11474:SF126">
    <property type="entry name" value="TYROSINASE-LIKE PROTEIN TYR-1-RELATED"/>
    <property type="match status" value="1"/>
</dbReference>
<feature type="domain" description="Tyrosinase copper-binding" evidence="5">
    <location>
        <begin position="270"/>
        <end position="281"/>
    </location>
</feature>
<protein>
    <recommendedName>
        <fullName evidence="4 5">Tyrosinase copper-binding domain-containing protein</fullName>
    </recommendedName>
</protein>
<reference evidence="6 7" key="3">
    <citation type="journal article" date="2017" name="Mol. Plant Pathol.">
        <title>A gapless genome sequence of the fungus Botrytis cinerea.</title>
        <authorList>
            <person name="Van Kan J.A."/>
            <person name="Stassen J.H."/>
            <person name="Mosbach A."/>
            <person name="Van Der Lee T.A."/>
            <person name="Faino L."/>
            <person name="Farmer A.D."/>
            <person name="Papasotiriou D.G."/>
            <person name="Zhou S."/>
            <person name="Seidl M.F."/>
            <person name="Cottam E."/>
            <person name="Edel D."/>
            <person name="Hahn M."/>
            <person name="Schwartz D.C."/>
            <person name="Dietrich R.A."/>
            <person name="Widdison S."/>
            <person name="Scalliet G."/>
        </authorList>
    </citation>
    <scope>NUCLEOTIDE SEQUENCE [LARGE SCALE GENOMIC DNA]</scope>
    <source>
        <strain evidence="6 7">B05.10</strain>
    </source>
</reference>
<keyword evidence="3" id="KW-1133">Transmembrane helix</keyword>
<dbReference type="GeneID" id="36394939"/>
<reference evidence="6 7" key="2">
    <citation type="journal article" date="2012" name="Eukaryot. Cell">
        <title>Genome update of Botrytis cinerea strains B05.10 and T4.</title>
        <authorList>
            <person name="Staats M."/>
            <person name="van Kan J.A."/>
        </authorList>
    </citation>
    <scope>NUCLEOTIDE SEQUENCE [LARGE SCALE GENOMIC DNA]</scope>
    <source>
        <strain evidence="6 7">B05.10</strain>
    </source>
</reference>
<evidence type="ECO:0000256" key="1">
    <source>
        <dbReference type="ARBA" id="ARBA00022723"/>
    </source>
</evidence>
<evidence type="ECO:0000313" key="6">
    <source>
        <dbReference type="EMBL" id="ATZ57875.1"/>
    </source>
</evidence>
<dbReference type="EMBL" id="CP009819">
    <property type="protein sequence ID" value="ATZ57875.1"/>
    <property type="molecule type" value="Genomic_DNA"/>
</dbReference>
<name>A0A384K4W6_BOTFB</name>
<feature type="transmembrane region" description="Helical" evidence="3">
    <location>
        <begin position="20"/>
        <end position="42"/>
    </location>
</feature>
<dbReference type="PANTHER" id="PTHR11474">
    <property type="entry name" value="TYROSINASE FAMILY MEMBER"/>
    <property type="match status" value="1"/>
</dbReference>
<evidence type="ECO:0000259" key="5">
    <source>
        <dbReference type="PROSITE" id="PS00498"/>
    </source>
</evidence>
<dbReference type="RefSeq" id="XP_024553408.1">
    <property type="nucleotide sequence ID" value="XM_024697592.1"/>
</dbReference>
<feature type="domain" description="Tyrosinase copper-binding" evidence="4">
    <location>
        <begin position="113"/>
        <end position="130"/>
    </location>
</feature>
<evidence type="ECO:0000259" key="4">
    <source>
        <dbReference type="PROSITE" id="PS00497"/>
    </source>
</evidence>
<keyword evidence="2" id="KW-0186">Copper</keyword>
<proteinExistence type="predicted"/>
<dbReference type="KEGG" id="bfu:BCIN_15g03960"/>
<dbReference type="SUPFAM" id="SSF48056">
    <property type="entry name" value="Di-copper centre-containing domain"/>
    <property type="match status" value="1"/>
</dbReference>
<dbReference type="PROSITE" id="PS00498">
    <property type="entry name" value="TYROSINASE_2"/>
    <property type="match status" value="1"/>
</dbReference>
<keyword evidence="3" id="KW-0812">Transmembrane</keyword>
<dbReference type="GO" id="GO:0016491">
    <property type="term" value="F:oxidoreductase activity"/>
    <property type="evidence" value="ECO:0007669"/>
    <property type="project" value="InterPro"/>
</dbReference>
<dbReference type="PRINTS" id="PR00092">
    <property type="entry name" value="TYROSINASE"/>
</dbReference>
<dbReference type="OrthoDB" id="6132182at2759"/>
<dbReference type="Pfam" id="PF00264">
    <property type="entry name" value="Tyrosinase"/>
    <property type="match status" value="1"/>
</dbReference>
<accession>A0A384K4W6</accession>
<sequence length="342" mass="39824">MKSPQFRLPSRVPDFSKVTVSLILAPFLFVVAIVYTIFLGGLGQRPDIWMQNQSLSCRNPIVRREWRTLGTTERQIYLKAVQCLWEQPSRIGLNHSLYEDFPWVHSRMGNFSHNTPAFIAWHRYFLHIYERALREQCGYTGHNVYWDWSLDWEDMSKSPIWDSNIGFGGNGNSHSNKSVGHGHCVTDGPFANRTIQYFGSEYGAHCLSRGFIHGDHLRTIFGLKVQPKALEAVLLQPDYESFNLELEEGPHNAIPRAIRGDFLRVTAPNDPVFFLHHTQLDRMWWQWQQQDPEQRLLQYSRNSLMDNEVNALDDVFHFGDFAPDKKVSEVLSTETELLCYRY</sequence>
<dbReference type="Gene3D" id="1.10.1280.10">
    <property type="entry name" value="Di-copper center containing domain from catechol oxidase"/>
    <property type="match status" value="1"/>
</dbReference>
<dbReference type="VEuPathDB" id="FungiDB:Bcin15g03960"/>
<evidence type="ECO:0000256" key="2">
    <source>
        <dbReference type="ARBA" id="ARBA00023008"/>
    </source>
</evidence>